<dbReference type="NCBIfam" id="NF003417">
    <property type="entry name" value="PRK04813.1"/>
    <property type="match status" value="3"/>
</dbReference>
<dbReference type="CDD" id="cd05931">
    <property type="entry name" value="FAAL"/>
    <property type="match status" value="1"/>
</dbReference>
<dbReference type="CDD" id="cd19531">
    <property type="entry name" value="LCL_NRPS-like"/>
    <property type="match status" value="1"/>
</dbReference>
<dbReference type="Pfam" id="PF13193">
    <property type="entry name" value="AMP-binding_C"/>
    <property type="match status" value="2"/>
</dbReference>
<evidence type="ECO:0000256" key="4">
    <source>
        <dbReference type="ARBA" id="ARBA00022553"/>
    </source>
</evidence>
<dbReference type="GO" id="GO:0005829">
    <property type="term" value="C:cytosol"/>
    <property type="evidence" value="ECO:0007669"/>
    <property type="project" value="TreeGrafter"/>
</dbReference>
<dbReference type="CDD" id="cd05930">
    <property type="entry name" value="A_NRPS"/>
    <property type="match status" value="2"/>
</dbReference>
<reference evidence="7" key="1">
    <citation type="submission" date="2019-06" db="EMBL/GenBank/DDBJ databases">
        <title>Complete genome sequence of Methylogaea oryzae strain JCM16910.</title>
        <authorList>
            <person name="Asakawa S."/>
        </authorList>
    </citation>
    <scope>NUCLEOTIDE SEQUENCE</scope>
    <source>
        <strain evidence="7">E10</strain>
    </source>
</reference>
<evidence type="ECO:0000256" key="3">
    <source>
        <dbReference type="ARBA" id="ARBA00022450"/>
    </source>
</evidence>
<organism evidence="7 8">
    <name type="scientific">Methylogaea oryzae</name>
    <dbReference type="NCBI Taxonomy" id="1295382"/>
    <lineage>
        <taxon>Bacteria</taxon>
        <taxon>Pseudomonadati</taxon>
        <taxon>Pseudomonadota</taxon>
        <taxon>Gammaproteobacteria</taxon>
        <taxon>Methylococcales</taxon>
        <taxon>Methylococcaceae</taxon>
        <taxon>Methylogaea</taxon>
    </lineage>
</organism>
<dbReference type="FunFam" id="3.40.50.980:FF:000002">
    <property type="entry name" value="Enterobactin synthetase component F"/>
    <property type="match status" value="1"/>
</dbReference>
<dbReference type="Pfam" id="PF00550">
    <property type="entry name" value="PP-binding"/>
    <property type="match status" value="3"/>
</dbReference>
<dbReference type="GO" id="GO:0003824">
    <property type="term" value="F:catalytic activity"/>
    <property type="evidence" value="ECO:0007669"/>
    <property type="project" value="InterPro"/>
</dbReference>
<dbReference type="InterPro" id="IPR010071">
    <property type="entry name" value="AA_adenyl_dom"/>
</dbReference>
<keyword evidence="4" id="KW-0597">Phosphoprotein</keyword>
<dbReference type="FunFam" id="3.40.50.980:FF:000001">
    <property type="entry name" value="Non-ribosomal peptide synthetase"/>
    <property type="match status" value="2"/>
</dbReference>
<dbReference type="PROSITE" id="PS50075">
    <property type="entry name" value="CARRIER"/>
    <property type="match status" value="3"/>
</dbReference>
<dbReference type="FunFam" id="1.10.1200.10:FF:000005">
    <property type="entry name" value="Nonribosomal peptide synthetase 1"/>
    <property type="match status" value="2"/>
</dbReference>
<feature type="region of interest" description="Disordered" evidence="5">
    <location>
        <begin position="1735"/>
        <end position="1754"/>
    </location>
</feature>
<keyword evidence="3" id="KW-0596">Phosphopantetheine</keyword>
<feature type="domain" description="Carrier" evidence="6">
    <location>
        <begin position="596"/>
        <end position="670"/>
    </location>
</feature>
<dbReference type="InterPro" id="IPR040097">
    <property type="entry name" value="FAAL/FAAC"/>
</dbReference>
<dbReference type="PANTHER" id="PTHR45527:SF1">
    <property type="entry name" value="FATTY ACID SYNTHASE"/>
    <property type="match status" value="1"/>
</dbReference>
<dbReference type="GO" id="GO:0031177">
    <property type="term" value="F:phosphopantetheine binding"/>
    <property type="evidence" value="ECO:0007669"/>
    <property type="project" value="InterPro"/>
</dbReference>
<dbReference type="RefSeq" id="WP_221048851.1">
    <property type="nucleotide sequence ID" value="NZ_AP019782.1"/>
</dbReference>
<dbReference type="InterPro" id="IPR000873">
    <property type="entry name" value="AMP-dep_synth/lig_dom"/>
</dbReference>
<dbReference type="CDD" id="cd19543">
    <property type="entry name" value="DCL_NRPS"/>
    <property type="match status" value="1"/>
</dbReference>
<dbReference type="InterPro" id="IPR001242">
    <property type="entry name" value="Condensation_dom"/>
</dbReference>
<dbReference type="InterPro" id="IPR020806">
    <property type="entry name" value="PKS_PP-bd"/>
</dbReference>
<dbReference type="FunFam" id="2.30.38.10:FF:000001">
    <property type="entry name" value="Non-ribosomal peptide synthetase PvdI"/>
    <property type="match status" value="2"/>
</dbReference>
<dbReference type="InterPro" id="IPR020845">
    <property type="entry name" value="AMP-binding_CS"/>
</dbReference>
<feature type="domain" description="Carrier" evidence="6">
    <location>
        <begin position="1660"/>
        <end position="1734"/>
    </location>
</feature>
<sequence>MRREESPPSPAVAEPKDMVALLQFRAAAAPEQNAYVFLGDGESVTDKLSFAELDRRARAIAARLQEAGLAGERALLLYPAGLDFIAAFFGCLYAGTVAVPAYPPTRQHRGRLLAVLADAAPAAVLTTAALAAKLPGTLEDVAAAAALRWLATDLPAEGAAPSWRPPALQADSLAFLQYTSGSTADPKGVMVSHGNLAANQRAIRDAFGHTERSTVMGWLPLYHDMGLIGNVLQPLYVGATAVLMPPMAFLEKPVRWLRAVADHGAATSGGPDFAYELCVRKVTAEQKRGLDLSGWRLAFDGSEPVRSVTLERFVEAFEPCGFRRQSFFPCYGLAEATLFVTGKPYRRPEEAAAVSCGATQPGHGLLIVDPASGEVRGDHHVGEVWITGPSVAQGYWNRPEESAAIFRARPQGWQGPQTYLRTGDLGYMAGDELVVAGRIKDLIILRGRNVYPQDIELALTEGVAGLRPGGCVAFPVERDGEERVAVVAELAREALREADYEGIFAAMRQTLAENCDVAAAELALAQPGTVPKTSSGKIRRQPAKQAYLDGTLPLLAGSGGLAAQTAQALPAGGEGDADLRLLRQALAAVPAPLRPQLIAGFMRAKTANLLGVGEAALADDRSLSALGMDSLKRVELKYAVDRLLGADAPLSLFFSDRSLADLAEALAAGQGEAAAGGEGAAAPATRLSYAQHAMWTVQQMAPDDIGYNLHLALRIAGPLDADRLRQAFDRLWARHAMLRTVYRTDGETVAQQALAPQHAPACFAAVDACGWPAAQLQQRMAEEARRPFDLAQGPLYRAVLYVHGDAAHTLLLCAHHIALDLWSLLQLLQELKTVYQALAAGREPELPSLAAGYGDFVAWQSIHLAGPAGEAAWRYWRDRLDGELPLLALPTDRPRPGTPDCRGASVALRLDGAESKALRALAKEQGVTLFTLLLATYKTLLHRYTHQDDIIVGVPTSGRGQARFAPVVGNMVNPLPLRTRPKPGQTFADYLAQVRDAWLEAAEHQDYPFSLLVERLQPERGDGRWPIYQTLFVLQQAQSGVEEGFAQLALGESGAPRLWGEWSVMPIAVHPRVENFDLKLMAADCADGLLFSFQYRSDLFDEASVARLAGHYRRLLRGIAAAPGQRLGELPLLTEEERRDLAGWNATRVDYPAGRCLHQLFEDQAGKTPDAEALVFEDRRLSYRQLNERANRLARSLLERGVEPGSAVGIGAQRSLELVVGLLGILKAGCAYVPLAPDYPAERLAAMAEDAGVGLILTQPRFIDRYVWFDGAVAALAADPAGDGSANPDLAVADDALAYVLFTSGSTGRPKGVAIPHGGICNRLRWMQDYFGLEPGEAVLQKTPYTFDVSVWEFFWPLLAGSRLILAGPDDHKDPDRLIDLIERHGVTTVHFVPSMLDAFLAAPDLARCGALRRVICSGEAVSVALQKRFFRHLGARFFNLYGPTEASVDVTAWECSPDGDVLSVPIGRPVANTAIHLLDEGLNPVPVGVAGELHIGGAQLAWGYLNRPELTAERFVPNPHGEAGSRLYKTGDLARYRPDGAVEYLGRIDHQVKIRGFRIELGEIEARLMAHPQVREAAVIAREDAPGDRRLAAYVVAATEAPPETEALRAFLLETLPDYMVPSAFVMLESLPLSSNGKLDRKALPAPDMARRFADRYAAPRDAVEAEWARIWAEVLRLERVGIHDNFFELGGDSILSIQVATRARQAGLAATPRLIFQHQTVAALAEALRLADPRQDEAEGQGGDEPTGADRHPLFPLAELSRQEIDRLSSRHGDLQDLYPLTPMQEGLLFHTLLYPRSGIYLMQDGYDIDGEVDAAAFRGAWQGVIDHHPILRTSFYWDTQQRPHQLVHGGIQAPFELFDWRGTTDAEQSARLARLLQRERDQGLPFDQAPLLRLRLFRLGEARYRFVRSYHHILLDEWCTSEIFGHFLANYEALAGGRALPSWRSRPFRDYIAWLGRQNGRRDEAFWQRELGGFSEPTPLAVDNGAAENALVAGAMEDAVSRLSEADTAALAALAQRCRVTPNTLLQAAWALLLSQYSGRREVLYGVTVAGRPAELPGVEHILGLFINSLPLRVDIAPQTRVEDFLRALFQKNLELRQYEHTSLLQIQSWLGLPHNRPLFESLLVFENAPIDPALLDGRRGLDIRYRHSRTHTNYPITVVVIPGPALHLQITYQRERFSAVAVERMLGHFRRLLEAMIRRPQARLSELSPLTAAELDWIGRHVGEAGEPEPLGDFVARFEAQAAATPDAVAVACQGRQLDYRELNRRADRLAAPLAALGVGRDTLVALLEPRGIDFLVMMLAVFKAGGAYLPLDPDHPRRRLAEILRESRVRHILSGAAWADDLRRELEEAGEGGVAVHSMDALLAASVPGRPPAGPADPSQLAYVIYTSGSTGAPKGAMVERRGMLNNLLSKIPAMDLRASDVVAQTASQCFDISVWQFLTALLCGARVEILPDSVVRDPNRLLQQLSQRGVTVLEAVPSLMRAMLDASGAGADLSRLRWLLPTGEALPPALCRQWMERYPRMGLLNAYGPAECSDDVAYHFVASPPDEATTVMPIGRPVANLRLHLLDPWLRPVPAGIPGELCVAGVGVGRGYLNRPELTADRFVPDPFAVAPGQRLYRSGDLARYREDGEIEFLGRLDHQVKIRGYRVELGEIEAQLLRHPQVKQAVATAPEDRSGARRLTAYVAMESEARRDGSCGDALREFLRETLPDYMVPSVIMPLERLPLTPNGKIDRKALPEPEAPERELVAPRNAGEEILAGLWQEVLGVEQVGVTDNFFDLGGHSLLAVQLLARIHGEFGVELSLLSLFEAPTVERLALLVETALIEKLAGLSEDEAQCLLEETVAEEAL</sequence>
<evidence type="ECO:0000313" key="7">
    <source>
        <dbReference type="EMBL" id="BBL71148.1"/>
    </source>
</evidence>
<evidence type="ECO:0000256" key="5">
    <source>
        <dbReference type="SAM" id="MobiDB-lite"/>
    </source>
</evidence>
<protein>
    <recommendedName>
        <fullName evidence="6">Carrier domain-containing protein</fullName>
    </recommendedName>
</protein>
<proteinExistence type="inferred from homology"/>
<dbReference type="GO" id="GO:0071766">
    <property type="term" value="P:Actinobacterium-type cell wall biogenesis"/>
    <property type="evidence" value="ECO:0007669"/>
    <property type="project" value="UniProtKB-ARBA"/>
</dbReference>
<dbReference type="InterPro" id="IPR025110">
    <property type="entry name" value="AMP-bd_C"/>
</dbReference>
<dbReference type="NCBIfam" id="TIGR01733">
    <property type="entry name" value="AA-adenyl-dom"/>
    <property type="match status" value="2"/>
</dbReference>
<dbReference type="FunFam" id="3.40.50.12780:FF:000013">
    <property type="entry name" value="Long-chain-fatty-acid--AMP ligase FadD32"/>
    <property type="match status" value="1"/>
</dbReference>
<dbReference type="Pfam" id="PF00668">
    <property type="entry name" value="Condensation"/>
    <property type="match status" value="2"/>
</dbReference>
<evidence type="ECO:0000259" key="6">
    <source>
        <dbReference type="PROSITE" id="PS50075"/>
    </source>
</evidence>
<gene>
    <name evidence="7" type="ORF">MoryE10_17540</name>
</gene>
<dbReference type="InterPro" id="IPR006162">
    <property type="entry name" value="Ppantetheine_attach_site"/>
</dbReference>
<evidence type="ECO:0000256" key="1">
    <source>
        <dbReference type="ARBA" id="ARBA00001957"/>
    </source>
</evidence>
<evidence type="ECO:0000256" key="2">
    <source>
        <dbReference type="ARBA" id="ARBA00006432"/>
    </source>
</evidence>
<evidence type="ECO:0000313" key="8">
    <source>
        <dbReference type="Proteomes" id="UP000824988"/>
    </source>
</evidence>
<dbReference type="PROSITE" id="PS00455">
    <property type="entry name" value="AMP_BINDING"/>
    <property type="match status" value="2"/>
</dbReference>
<comment type="similarity">
    <text evidence="2">Belongs to the ATP-dependent AMP-binding enzyme family.</text>
</comment>
<dbReference type="GO" id="GO:0008610">
    <property type="term" value="P:lipid biosynthetic process"/>
    <property type="evidence" value="ECO:0007669"/>
    <property type="project" value="InterPro"/>
</dbReference>
<dbReference type="EMBL" id="AP019782">
    <property type="protein sequence ID" value="BBL71148.1"/>
    <property type="molecule type" value="Genomic_DNA"/>
</dbReference>
<dbReference type="SMART" id="SM00823">
    <property type="entry name" value="PKS_PP"/>
    <property type="match status" value="3"/>
</dbReference>
<accession>A0A8D4VNI9</accession>
<dbReference type="PROSITE" id="PS00012">
    <property type="entry name" value="PHOSPHOPANTETHEINE"/>
    <property type="match status" value="2"/>
</dbReference>
<keyword evidence="8" id="KW-1185">Reference proteome</keyword>
<dbReference type="PANTHER" id="PTHR45527">
    <property type="entry name" value="NONRIBOSOMAL PEPTIDE SYNTHETASE"/>
    <property type="match status" value="1"/>
</dbReference>
<comment type="cofactor">
    <cofactor evidence="1">
        <name>pantetheine 4'-phosphate</name>
        <dbReference type="ChEBI" id="CHEBI:47942"/>
    </cofactor>
</comment>
<dbReference type="FunFam" id="3.40.50.12780:FF:000012">
    <property type="entry name" value="Non-ribosomal peptide synthetase"/>
    <property type="match status" value="2"/>
</dbReference>
<dbReference type="Pfam" id="PF00501">
    <property type="entry name" value="AMP-binding"/>
    <property type="match status" value="3"/>
</dbReference>
<dbReference type="Proteomes" id="UP000824988">
    <property type="component" value="Chromosome"/>
</dbReference>
<feature type="domain" description="Carrier" evidence="6">
    <location>
        <begin position="2754"/>
        <end position="2829"/>
    </location>
</feature>
<dbReference type="GO" id="GO:0043041">
    <property type="term" value="P:amino acid activation for nonribosomal peptide biosynthetic process"/>
    <property type="evidence" value="ECO:0007669"/>
    <property type="project" value="TreeGrafter"/>
</dbReference>
<dbReference type="KEGG" id="moz:MoryE10_17540"/>
<dbReference type="FunFam" id="3.30.300.30:FF:000010">
    <property type="entry name" value="Enterobactin synthetase component F"/>
    <property type="match status" value="2"/>
</dbReference>
<name>A0A8D4VNI9_9GAMM</name>
<dbReference type="InterPro" id="IPR009081">
    <property type="entry name" value="PP-bd_ACP"/>
</dbReference>
<dbReference type="GO" id="GO:0044550">
    <property type="term" value="P:secondary metabolite biosynthetic process"/>
    <property type="evidence" value="ECO:0007669"/>
    <property type="project" value="UniProtKB-ARBA"/>
</dbReference>